<keyword evidence="1" id="KW-0808">Transferase</keyword>
<sequence length="397" mass="45068">MKYTPEITCIIITNRLKLGIRIGGLMQRSKWVTIEEEILETYIRNLSGEIVLGIDGFIDQVWQVVETRTPDNHCILIDKMQEFGNLIVSRREGGMANELIKKRRSYGGFTANTGKALGNMDLSTTLIGMYGKEEIDKIFHDLKEKCNLISVGDPVVSTILEFTDGKIMMPNLDELLKFTWNDFLSIIGQDQLQKILLNADIVSLGYWSNMPDFDTFITKLNEDYFHTDRPRRLFFDFANIKKRSVEAINSTFRVLEKINDKIPVSLSLNEHEAVILFSYYDRNFSDDCEAVARDTEYLRNIIGLDELIIHTPQYAVLSSKTEGMELLEQDYCAAPVITTGAGDTFNGGYIAACLGNLKAAQRLAIANAATRFYISNSHTPDRQELISEIKRIKKVLS</sequence>
<dbReference type="InterPro" id="IPR029056">
    <property type="entry name" value="Ribokinase-like"/>
</dbReference>
<protein>
    <submittedName>
        <fullName evidence="1">Carbohydrate kinase family protein</fullName>
    </submittedName>
</protein>
<dbReference type="EMBL" id="QOHO01000002">
    <property type="protein sequence ID" value="RFZ80993.1"/>
    <property type="molecule type" value="Genomic_DNA"/>
</dbReference>
<dbReference type="SUPFAM" id="SSF53613">
    <property type="entry name" value="Ribokinase-like"/>
    <property type="match status" value="1"/>
</dbReference>
<reference evidence="1 2" key="1">
    <citation type="submission" date="2018-07" db="EMBL/GenBank/DDBJ databases">
        <title>New species, Clostridium PI-S10-A1B.</title>
        <authorList>
            <person name="Krishna G."/>
            <person name="Summeta K."/>
            <person name="Shikha S."/>
            <person name="Prabhu P.B."/>
            <person name="Suresh K."/>
        </authorList>
    </citation>
    <scope>NUCLEOTIDE SEQUENCE [LARGE SCALE GENOMIC DNA]</scope>
    <source>
        <strain evidence="1 2">PI-S10-A1B</strain>
    </source>
</reference>
<name>A0A3E2NJ77_9FIRM</name>
<evidence type="ECO:0000313" key="2">
    <source>
        <dbReference type="Proteomes" id="UP000260680"/>
    </source>
</evidence>
<dbReference type="AlphaFoldDB" id="A0A3E2NJ77"/>
<gene>
    <name evidence="1" type="ORF">DS742_00600</name>
</gene>
<organism evidence="1 2">
    <name type="scientific">Lacrimispora amygdalina</name>
    <dbReference type="NCBI Taxonomy" id="253257"/>
    <lineage>
        <taxon>Bacteria</taxon>
        <taxon>Bacillati</taxon>
        <taxon>Bacillota</taxon>
        <taxon>Clostridia</taxon>
        <taxon>Lachnospirales</taxon>
        <taxon>Lachnospiraceae</taxon>
        <taxon>Lacrimispora</taxon>
    </lineage>
</organism>
<dbReference type="OrthoDB" id="787163at2"/>
<dbReference type="GO" id="GO:0016301">
    <property type="term" value="F:kinase activity"/>
    <property type="evidence" value="ECO:0007669"/>
    <property type="project" value="UniProtKB-KW"/>
</dbReference>
<keyword evidence="1" id="KW-0418">Kinase</keyword>
<dbReference type="InterPro" id="IPR057621">
    <property type="entry name" value="Khk_prokaryotic"/>
</dbReference>
<dbReference type="Gene3D" id="3.40.1190.20">
    <property type="match status" value="1"/>
</dbReference>
<comment type="caution">
    <text evidence="1">The sequence shown here is derived from an EMBL/GenBank/DDBJ whole genome shotgun (WGS) entry which is preliminary data.</text>
</comment>
<dbReference type="Proteomes" id="UP000260680">
    <property type="component" value="Unassembled WGS sequence"/>
</dbReference>
<proteinExistence type="predicted"/>
<evidence type="ECO:0000313" key="1">
    <source>
        <dbReference type="EMBL" id="RFZ80993.1"/>
    </source>
</evidence>
<dbReference type="Pfam" id="PF25270">
    <property type="entry name" value="Khk"/>
    <property type="match status" value="1"/>
</dbReference>
<accession>A0A3E2NJ77</accession>